<evidence type="ECO:0000313" key="3">
    <source>
        <dbReference type="Proteomes" id="UP001199525"/>
    </source>
</evidence>
<dbReference type="EMBL" id="JAIVFQ010000005">
    <property type="protein sequence ID" value="MCC5598736.1"/>
    <property type="molecule type" value="Genomic_DNA"/>
</dbReference>
<evidence type="ECO:0000313" key="2">
    <source>
        <dbReference type="EMBL" id="MCC5598736.1"/>
    </source>
</evidence>
<protein>
    <submittedName>
        <fullName evidence="2">Choice-of-anchor L domain-containing protein</fullName>
    </submittedName>
</protein>
<comment type="caution">
    <text evidence="2">The sequence shown here is derived from an EMBL/GenBank/DDBJ whole genome shotgun (WGS) entry which is preliminary data.</text>
</comment>
<dbReference type="InterPro" id="IPR013424">
    <property type="entry name" value="Ice-binding_C"/>
</dbReference>
<accession>A0ABS8I3K5</accession>
<keyword evidence="1" id="KW-0732">Signal</keyword>
<dbReference type="RefSeq" id="WP_229483599.1">
    <property type="nucleotide sequence ID" value="NZ_JAIVFQ010000005.1"/>
</dbReference>
<evidence type="ECO:0000256" key="1">
    <source>
        <dbReference type="SAM" id="SignalP"/>
    </source>
</evidence>
<sequence>MNSLTQFWKQGVFTLFGIGLLTAPAQAINITTTTDPNVLVNNILSSGITVLNLTYNGAALGSGTFTDGLSSGIGIDKGIILTSGNATLAPGPNNQDSATGNNGLLGDTDLNRLNPGFSTQDASVLTFDFTSDTGDLFFNYVFASEEYNEYSNSRYNDVFGFFLDGKNIALLPVTGTPVSISNVNGGNPLGTNAQNPVFYNNNDLSDGGPFFNIQYDGFTNVFTAQAKGLAAGRHKIKLAIADAGDSSFDSAVFIQAGTFSSTRKSVPEPASILSLLAFSAFGATSVLKRKQQNNTGAKA</sequence>
<dbReference type="Proteomes" id="UP001199525">
    <property type="component" value="Unassembled WGS sequence"/>
</dbReference>
<dbReference type="InterPro" id="IPR049804">
    <property type="entry name" value="Choice_anch_L"/>
</dbReference>
<name>A0ABS8I3K5_9NOSO</name>
<keyword evidence="3" id="KW-1185">Reference proteome</keyword>
<feature type="chain" id="PRO_5045444959" evidence="1">
    <location>
        <begin position="28"/>
        <end position="299"/>
    </location>
</feature>
<dbReference type="NCBIfam" id="NF038133">
    <property type="entry name" value="choice_anch_L"/>
    <property type="match status" value="1"/>
</dbReference>
<proteinExistence type="predicted"/>
<feature type="signal peptide" evidence="1">
    <location>
        <begin position="1"/>
        <end position="27"/>
    </location>
</feature>
<reference evidence="2 3" key="1">
    <citation type="journal article" date="2021" name="Microorganisms">
        <title>Genome Evolution of Filamentous Cyanobacterium Nostoc Species: From Facultative Symbiosis to Free Living.</title>
        <authorList>
            <person name="Huo D."/>
            <person name="Li H."/>
            <person name="Cai F."/>
            <person name="Guo X."/>
            <person name="Qiao Z."/>
            <person name="Wang W."/>
            <person name="Yu G."/>
            <person name="Li R."/>
        </authorList>
    </citation>
    <scope>NUCLEOTIDE SEQUENCE [LARGE SCALE GENOMIC DNA]</scope>
    <source>
        <strain evidence="2 3">CHAB 5714</strain>
    </source>
</reference>
<organism evidence="2 3">
    <name type="scientific">Nostoc favosum CHAB5714</name>
    <dbReference type="NCBI Taxonomy" id="2780399"/>
    <lineage>
        <taxon>Bacteria</taxon>
        <taxon>Bacillati</taxon>
        <taxon>Cyanobacteriota</taxon>
        <taxon>Cyanophyceae</taxon>
        <taxon>Nostocales</taxon>
        <taxon>Nostocaceae</taxon>
        <taxon>Nostoc</taxon>
        <taxon>Nostoc favosum</taxon>
    </lineage>
</organism>
<dbReference type="NCBIfam" id="TIGR02595">
    <property type="entry name" value="PEP_CTERM"/>
    <property type="match status" value="1"/>
</dbReference>
<gene>
    <name evidence="2" type="ORF">LC586_05770</name>
</gene>